<dbReference type="PANTHER" id="PTHR34978:SF3">
    <property type="entry name" value="SLR0241 PROTEIN"/>
    <property type="match status" value="1"/>
</dbReference>
<sequence length="301" mass="31516">MTVVVWWTVGGIAIGVLAPPILRALMRRGTDAAVLLVVWGVLVCLTLSAVALPALAELLHRCWLALHAGAPGPLDTVAGALSAVALIVAVIRGGWRVGRTSRHRRRLHDKHAELAWLLTGSGPRSGTVLWLPATEPLAYSLAGDPPLVVMSTGLRQCLDGVSVNAVAAHEHAHVRRRHHLLITVAQAAAAGLGWLPLMRHSPSLVRTLVELDADAVAAHTHGHHGLRRALQTLQTAPAPAAALGIVGDCTQLRLARLDGRSSSYSRRFSDSTAGCGAALVLGMTMLLTFTALIGLASCTGG</sequence>
<keyword evidence="3 6" id="KW-0378">Hydrolase</keyword>
<keyword evidence="1 6" id="KW-0645">Protease</keyword>
<dbReference type="GO" id="GO:0006508">
    <property type="term" value="P:proteolysis"/>
    <property type="evidence" value="ECO:0007669"/>
    <property type="project" value="UniProtKB-KW"/>
</dbReference>
<comment type="cofactor">
    <cofactor evidence="6">
        <name>Zn(2+)</name>
        <dbReference type="ChEBI" id="CHEBI:29105"/>
    </cofactor>
    <text evidence="6">Binds 1 zinc ion per subunit.</text>
</comment>
<evidence type="ECO:0000256" key="7">
    <source>
        <dbReference type="SAM" id="Phobius"/>
    </source>
</evidence>
<evidence type="ECO:0000313" key="9">
    <source>
        <dbReference type="EMBL" id="BBZ16004.1"/>
    </source>
</evidence>
<dbReference type="InterPro" id="IPR001915">
    <property type="entry name" value="Peptidase_M48"/>
</dbReference>
<proteinExistence type="inferred from homology"/>
<dbReference type="CDD" id="cd07326">
    <property type="entry name" value="M56_BlaR1_MecR1_like"/>
    <property type="match status" value="1"/>
</dbReference>
<dbReference type="InterPro" id="IPR052173">
    <property type="entry name" value="Beta-lactam_resp_regulator"/>
</dbReference>
<name>A0A7I7WEU4_MYCGU</name>
<evidence type="ECO:0000256" key="6">
    <source>
        <dbReference type="RuleBase" id="RU003983"/>
    </source>
</evidence>
<evidence type="ECO:0000256" key="4">
    <source>
        <dbReference type="ARBA" id="ARBA00022833"/>
    </source>
</evidence>
<accession>A0A7I7WEU4</accession>
<reference evidence="9 10" key="1">
    <citation type="journal article" date="2019" name="Emerg. Microbes Infect.">
        <title>Comprehensive subspecies identification of 175 nontuberculous mycobacteria species based on 7547 genomic profiles.</title>
        <authorList>
            <person name="Matsumoto Y."/>
            <person name="Kinjo T."/>
            <person name="Motooka D."/>
            <person name="Nabeya D."/>
            <person name="Jung N."/>
            <person name="Uechi K."/>
            <person name="Horii T."/>
            <person name="Iida T."/>
            <person name="Fujita J."/>
            <person name="Nakamura S."/>
        </authorList>
    </citation>
    <scope>NUCLEOTIDE SEQUENCE [LARGE SCALE GENOMIC DNA]</scope>
    <source>
        <strain evidence="9 10">JCM 12688</strain>
    </source>
</reference>
<feature type="domain" description="Peptidase M48" evidence="8">
    <location>
        <begin position="133"/>
        <end position="185"/>
    </location>
</feature>
<feature type="transmembrane region" description="Helical" evidence="7">
    <location>
        <begin position="32"/>
        <end position="56"/>
    </location>
</feature>
<keyword evidence="4 6" id="KW-0862">Zinc</keyword>
<feature type="transmembrane region" description="Helical" evidence="7">
    <location>
        <begin position="6"/>
        <end position="25"/>
    </location>
</feature>
<keyword evidence="7" id="KW-1133">Transmembrane helix</keyword>
<dbReference type="Gene3D" id="3.30.2010.10">
    <property type="entry name" value="Metalloproteases ('zincins'), catalytic domain"/>
    <property type="match status" value="1"/>
</dbReference>
<evidence type="ECO:0000256" key="3">
    <source>
        <dbReference type="ARBA" id="ARBA00022801"/>
    </source>
</evidence>
<evidence type="ECO:0000313" key="10">
    <source>
        <dbReference type="Proteomes" id="UP000466187"/>
    </source>
</evidence>
<dbReference type="EMBL" id="AP022608">
    <property type="protein sequence ID" value="BBZ16004.1"/>
    <property type="molecule type" value="Genomic_DNA"/>
</dbReference>
<feature type="transmembrane region" description="Helical" evidence="7">
    <location>
        <begin position="271"/>
        <end position="296"/>
    </location>
</feature>
<protein>
    <recommendedName>
        <fullName evidence="8">Peptidase M48 domain-containing protein</fullName>
    </recommendedName>
</protein>
<dbReference type="RefSeq" id="WP_235689941.1">
    <property type="nucleotide sequence ID" value="NZ_AP022608.1"/>
</dbReference>
<dbReference type="Proteomes" id="UP000466187">
    <property type="component" value="Chromosome"/>
</dbReference>
<evidence type="ECO:0000256" key="2">
    <source>
        <dbReference type="ARBA" id="ARBA00022723"/>
    </source>
</evidence>
<dbReference type="KEGG" id="mgad:MGAD_03390"/>
<evidence type="ECO:0000256" key="1">
    <source>
        <dbReference type="ARBA" id="ARBA00022670"/>
    </source>
</evidence>
<dbReference type="PANTHER" id="PTHR34978">
    <property type="entry name" value="POSSIBLE SENSOR-TRANSDUCER PROTEIN BLAR"/>
    <property type="match status" value="1"/>
</dbReference>
<dbReference type="GO" id="GO:0004222">
    <property type="term" value="F:metalloendopeptidase activity"/>
    <property type="evidence" value="ECO:0007669"/>
    <property type="project" value="InterPro"/>
</dbReference>
<dbReference type="AlphaFoldDB" id="A0A7I7WEU4"/>
<keyword evidence="2" id="KW-0479">Metal-binding</keyword>
<evidence type="ECO:0000256" key="5">
    <source>
        <dbReference type="ARBA" id="ARBA00023049"/>
    </source>
</evidence>
<organism evidence="9 10">
    <name type="scientific">Mycolicibacterium gadium</name>
    <name type="common">Mycobacterium gadium</name>
    <dbReference type="NCBI Taxonomy" id="1794"/>
    <lineage>
        <taxon>Bacteria</taxon>
        <taxon>Bacillati</taxon>
        <taxon>Actinomycetota</taxon>
        <taxon>Actinomycetes</taxon>
        <taxon>Mycobacteriales</taxon>
        <taxon>Mycobacteriaceae</taxon>
        <taxon>Mycolicibacterium</taxon>
    </lineage>
</organism>
<dbReference type="Pfam" id="PF01435">
    <property type="entry name" value="Peptidase_M48"/>
    <property type="match status" value="1"/>
</dbReference>
<keyword evidence="7" id="KW-0472">Membrane</keyword>
<comment type="similarity">
    <text evidence="6">Belongs to the peptidase M48 family.</text>
</comment>
<feature type="transmembrane region" description="Helical" evidence="7">
    <location>
        <begin position="76"/>
        <end position="95"/>
    </location>
</feature>
<gene>
    <name evidence="9" type="ORF">MGAD_03390</name>
</gene>
<dbReference type="GO" id="GO:0046872">
    <property type="term" value="F:metal ion binding"/>
    <property type="evidence" value="ECO:0007669"/>
    <property type="project" value="UniProtKB-KW"/>
</dbReference>
<evidence type="ECO:0000259" key="8">
    <source>
        <dbReference type="Pfam" id="PF01435"/>
    </source>
</evidence>
<keyword evidence="7" id="KW-0812">Transmembrane</keyword>
<keyword evidence="5 6" id="KW-0482">Metalloprotease</keyword>